<dbReference type="Proteomes" id="UP001233999">
    <property type="component" value="Unassembled WGS sequence"/>
</dbReference>
<dbReference type="AlphaFoldDB" id="A0AAD8E9C5"/>
<feature type="compositionally biased region" description="Low complexity" evidence="1">
    <location>
        <begin position="142"/>
        <end position="154"/>
    </location>
</feature>
<proteinExistence type="predicted"/>
<evidence type="ECO:0000256" key="1">
    <source>
        <dbReference type="SAM" id="MobiDB-lite"/>
    </source>
</evidence>
<gene>
    <name evidence="2" type="ORF">L9F63_023145</name>
</gene>
<name>A0AAD8E9C5_DIPPU</name>
<evidence type="ECO:0000313" key="2">
    <source>
        <dbReference type="EMBL" id="KAJ9581681.1"/>
    </source>
</evidence>
<comment type="caution">
    <text evidence="2">The sequence shown here is derived from an EMBL/GenBank/DDBJ whole genome shotgun (WGS) entry which is preliminary data.</text>
</comment>
<feature type="region of interest" description="Disordered" evidence="1">
    <location>
        <begin position="137"/>
        <end position="169"/>
    </location>
</feature>
<reference evidence="2" key="1">
    <citation type="journal article" date="2023" name="IScience">
        <title>Live-bearing cockroach genome reveals convergent evolutionary mechanisms linked to viviparity in insects and beyond.</title>
        <authorList>
            <person name="Fouks B."/>
            <person name="Harrison M.C."/>
            <person name="Mikhailova A.A."/>
            <person name="Marchal E."/>
            <person name="English S."/>
            <person name="Carruthers M."/>
            <person name="Jennings E.C."/>
            <person name="Chiamaka E.L."/>
            <person name="Frigard R.A."/>
            <person name="Pippel M."/>
            <person name="Attardo G.M."/>
            <person name="Benoit J.B."/>
            <person name="Bornberg-Bauer E."/>
            <person name="Tobe S.S."/>
        </authorList>
    </citation>
    <scope>NUCLEOTIDE SEQUENCE</scope>
    <source>
        <strain evidence="2">Stay&amp;Tobe</strain>
    </source>
</reference>
<accession>A0AAD8E9C5</accession>
<reference evidence="2" key="2">
    <citation type="submission" date="2023-05" db="EMBL/GenBank/DDBJ databases">
        <authorList>
            <person name="Fouks B."/>
        </authorList>
    </citation>
    <scope>NUCLEOTIDE SEQUENCE</scope>
    <source>
        <strain evidence="2">Stay&amp;Tobe</strain>
        <tissue evidence="2">Testes</tissue>
    </source>
</reference>
<organism evidence="2 3">
    <name type="scientific">Diploptera punctata</name>
    <name type="common">Pacific beetle cockroach</name>
    <dbReference type="NCBI Taxonomy" id="6984"/>
    <lineage>
        <taxon>Eukaryota</taxon>
        <taxon>Metazoa</taxon>
        <taxon>Ecdysozoa</taxon>
        <taxon>Arthropoda</taxon>
        <taxon>Hexapoda</taxon>
        <taxon>Insecta</taxon>
        <taxon>Pterygota</taxon>
        <taxon>Neoptera</taxon>
        <taxon>Polyneoptera</taxon>
        <taxon>Dictyoptera</taxon>
        <taxon>Blattodea</taxon>
        <taxon>Blaberoidea</taxon>
        <taxon>Blaberidae</taxon>
        <taxon>Diplopterinae</taxon>
        <taxon>Diploptera</taxon>
    </lineage>
</organism>
<keyword evidence="3" id="KW-1185">Reference proteome</keyword>
<protein>
    <recommendedName>
        <fullName evidence="4">Regulatory protein zeste</fullName>
    </recommendedName>
</protein>
<dbReference type="EMBL" id="JASPKZ010007864">
    <property type="protein sequence ID" value="KAJ9581681.1"/>
    <property type="molecule type" value="Genomic_DNA"/>
</dbReference>
<evidence type="ECO:0000313" key="3">
    <source>
        <dbReference type="Proteomes" id="UP001233999"/>
    </source>
</evidence>
<evidence type="ECO:0008006" key="4">
    <source>
        <dbReference type="Google" id="ProtNLM"/>
    </source>
</evidence>
<sequence length="211" mass="24146">MSKSLKKEQKSINKENFLRKILENRNILFGTFSPTVTKEIKKTLWREIRDYAVEIGVVTNDKDYSYVRDTTWPNMKSRTMLKVDNASRTGMNGGSSSKLDNIDQLVLQILGKDSPVIHGLGVEETFPVEKLAQAEVEDELYNSSSQSPQASNSSRPKKRALVQKSEDSKSLNELKRKKLSLEIRKLQLEVWNIENLFNVKHCLDTSDIQLN</sequence>